<accession>A0A830FFM2</accession>
<reference evidence="5 6" key="1">
    <citation type="journal article" date="2019" name="Int. J. Syst. Evol. Microbiol.">
        <title>The Global Catalogue of Microorganisms (GCM) 10K type strain sequencing project: providing services to taxonomists for standard genome sequencing and annotation.</title>
        <authorList>
            <consortium name="The Broad Institute Genomics Platform"/>
            <consortium name="The Broad Institute Genome Sequencing Center for Infectious Disease"/>
            <person name="Wu L."/>
            <person name="Ma J."/>
        </authorList>
    </citation>
    <scope>NUCLEOTIDE SEQUENCE [LARGE SCALE GENOMIC DNA]</scope>
    <source>
        <strain evidence="5 6">JCM 19585</strain>
    </source>
</reference>
<evidence type="ECO:0000256" key="2">
    <source>
        <dbReference type="ARBA" id="ARBA00023163"/>
    </source>
</evidence>
<dbReference type="PANTHER" id="PTHR34236">
    <property type="entry name" value="DIMETHYL SULFOXIDE REDUCTASE TRANSCRIPTIONAL ACTIVATOR"/>
    <property type="match status" value="1"/>
</dbReference>
<dbReference type="Pfam" id="PF24277">
    <property type="entry name" value="DmsR_N"/>
    <property type="match status" value="1"/>
</dbReference>
<dbReference type="InterPro" id="IPR007050">
    <property type="entry name" value="HTH_bacterioopsin"/>
</dbReference>
<name>A0A830FFM2_9EURY</name>
<organism evidence="5 6">
    <name type="scientific">Halarchaeum grantii</name>
    <dbReference type="NCBI Taxonomy" id="1193105"/>
    <lineage>
        <taxon>Archaea</taxon>
        <taxon>Methanobacteriati</taxon>
        <taxon>Methanobacteriota</taxon>
        <taxon>Stenosarchaea group</taxon>
        <taxon>Halobacteria</taxon>
        <taxon>Halobacteriales</taxon>
        <taxon>Halobacteriaceae</taxon>
    </lineage>
</organism>
<dbReference type="InterPro" id="IPR056433">
    <property type="entry name" value="DmsR-like_N"/>
</dbReference>
<comment type="caution">
    <text evidence="5">The sequence shown here is derived from an EMBL/GenBank/DDBJ whole genome shotgun (WGS) entry which is preliminary data.</text>
</comment>
<keyword evidence="6" id="KW-1185">Reference proteome</keyword>
<feature type="domain" description="HTH bat-type" evidence="3">
    <location>
        <begin position="154"/>
        <end position="205"/>
    </location>
</feature>
<evidence type="ECO:0000313" key="5">
    <source>
        <dbReference type="EMBL" id="GGL42370.1"/>
    </source>
</evidence>
<dbReference type="GO" id="GO:0003677">
    <property type="term" value="F:DNA binding"/>
    <property type="evidence" value="ECO:0007669"/>
    <property type="project" value="UniProtKB-KW"/>
</dbReference>
<proteinExistence type="predicted"/>
<dbReference type="Proteomes" id="UP000628840">
    <property type="component" value="Unassembled WGS sequence"/>
</dbReference>
<evidence type="ECO:0000313" key="6">
    <source>
        <dbReference type="Proteomes" id="UP000628840"/>
    </source>
</evidence>
<keyword evidence="2" id="KW-0804">Transcription</keyword>
<keyword evidence="1" id="KW-0805">Transcription regulation</keyword>
<feature type="domain" description="DmsR-like N-terminal" evidence="4">
    <location>
        <begin position="1"/>
        <end position="138"/>
    </location>
</feature>
<evidence type="ECO:0000259" key="4">
    <source>
        <dbReference type="Pfam" id="PF24277"/>
    </source>
</evidence>
<dbReference type="PANTHER" id="PTHR34236:SF1">
    <property type="entry name" value="DIMETHYL SULFOXIDE REDUCTASE TRANSCRIPTIONAL ACTIVATOR"/>
    <property type="match status" value="1"/>
</dbReference>
<keyword evidence="5" id="KW-0238">DNA-binding</keyword>
<dbReference type="EMBL" id="BMPF01000005">
    <property type="protein sequence ID" value="GGL42370.1"/>
    <property type="molecule type" value="Genomic_DNA"/>
</dbReference>
<dbReference type="InterPro" id="IPR036388">
    <property type="entry name" value="WH-like_DNA-bd_sf"/>
</dbReference>
<sequence>MSAELWVELDVADPGACPVADASTDATAISSVTRASVTDDEGRIAEEFTAEHALPEPGNATEVAEHDTGHVYRVRRSRDRGCVCDRVESFGTPVVDVRAAGGTLSLSFHTASLDTVQNVVAELREEFGGVRLRKLVRSEGGTSSDPVFVDRSRLTERQREVLRTAHDLGYFEHPKGANANDVADALDISASTFTEHLAAAQRKVLDAVLEH</sequence>
<evidence type="ECO:0000256" key="1">
    <source>
        <dbReference type="ARBA" id="ARBA00023015"/>
    </source>
</evidence>
<dbReference type="Pfam" id="PF04967">
    <property type="entry name" value="HTH_10"/>
    <property type="match status" value="1"/>
</dbReference>
<protein>
    <submittedName>
        <fullName evidence="5">DNA-binding protein</fullName>
    </submittedName>
</protein>
<dbReference type="Gene3D" id="1.10.10.10">
    <property type="entry name" value="Winged helix-like DNA-binding domain superfamily/Winged helix DNA-binding domain"/>
    <property type="match status" value="1"/>
</dbReference>
<dbReference type="OrthoDB" id="168808at2157"/>
<evidence type="ECO:0000259" key="3">
    <source>
        <dbReference type="Pfam" id="PF04967"/>
    </source>
</evidence>
<dbReference type="AlphaFoldDB" id="A0A830FFM2"/>
<gene>
    <name evidence="5" type="ORF">GCM10009037_27390</name>
</gene>
<dbReference type="RefSeq" id="WP_188884244.1">
    <property type="nucleotide sequence ID" value="NZ_BMPF01000005.1"/>
</dbReference>